<evidence type="ECO:0000256" key="4">
    <source>
        <dbReference type="ARBA" id="ARBA00022473"/>
    </source>
</evidence>
<keyword evidence="9" id="KW-0472">Membrane</keyword>
<dbReference type="GO" id="GO:0007155">
    <property type="term" value="P:cell adhesion"/>
    <property type="evidence" value="ECO:0007669"/>
    <property type="project" value="UniProtKB-KW"/>
</dbReference>
<evidence type="ECO:0000256" key="3">
    <source>
        <dbReference type="ARBA" id="ARBA00022427"/>
    </source>
</evidence>
<evidence type="ECO:0000256" key="9">
    <source>
        <dbReference type="SAM" id="Phobius"/>
    </source>
</evidence>
<evidence type="ECO:0000256" key="8">
    <source>
        <dbReference type="SAM" id="MobiDB-lite"/>
    </source>
</evidence>
<name>A0A8J2X5J9_9STRA</name>
<keyword evidence="3" id="KW-0796">Tight junction</keyword>
<keyword evidence="11" id="KW-1185">Reference proteome</keyword>
<sequence>MRALLQRTRRAQTVAHRCRSVTGPSRALAATQRRTTLRSAILRRTAALRRTSTDATPKKEKPPSFHSEKGGVVENMKTSATRNAETLPALNDLVGLAGFGLITVQWLMDDVLVLRSFGLASCASMIIFNLCRKPPVMLPVYFNVLFIAVNGYFVARIMDERRDIELCGDAAALWDTALSDSGLPRKGVQLLVEAGDLVLLQPGEIRSREGAPRRNRVAIILEGSVSVDLSGEHLADIPVGDCVGEFGYVNKRGIDDPVEHVSTSCGGSAACRLISWDYEELDAHVASRPDAKRALEHFFAKKLLEKLEHMNEMHVHDQQLLHPGGQGRLSRWRRSLLG</sequence>
<dbReference type="EMBL" id="CAKKNE010000005">
    <property type="protein sequence ID" value="CAH0376181.1"/>
    <property type="molecule type" value="Genomic_DNA"/>
</dbReference>
<reference evidence="10" key="1">
    <citation type="submission" date="2021-11" db="EMBL/GenBank/DDBJ databases">
        <authorList>
            <consortium name="Genoscope - CEA"/>
            <person name="William W."/>
        </authorList>
    </citation>
    <scope>NUCLEOTIDE SEQUENCE</scope>
</reference>
<evidence type="ECO:0000256" key="2">
    <source>
        <dbReference type="ARBA" id="ARBA00004435"/>
    </source>
</evidence>
<gene>
    <name evidence="10" type="ORF">PECAL_5P07460</name>
</gene>
<comment type="caution">
    <text evidence="10">The sequence shown here is derived from an EMBL/GenBank/DDBJ whole genome shotgun (WGS) entry which is preliminary data.</text>
</comment>
<dbReference type="PANTHER" id="PTHR12101">
    <property type="entry name" value="POPEYE DOMAIN CONTAINING PROTEIN"/>
    <property type="match status" value="1"/>
</dbReference>
<keyword evidence="5" id="KW-0130">Cell adhesion</keyword>
<keyword evidence="6" id="KW-0965">Cell junction</keyword>
<dbReference type="Proteomes" id="UP000789595">
    <property type="component" value="Unassembled WGS sequence"/>
</dbReference>
<dbReference type="SUPFAM" id="SSF51206">
    <property type="entry name" value="cAMP-binding domain-like"/>
    <property type="match status" value="1"/>
</dbReference>
<keyword evidence="7" id="KW-0325">Glycoprotein</keyword>
<proteinExistence type="predicted"/>
<evidence type="ECO:0000256" key="1">
    <source>
        <dbReference type="ARBA" id="ARBA00004124"/>
    </source>
</evidence>
<dbReference type="InterPro" id="IPR014710">
    <property type="entry name" value="RmlC-like_jellyroll"/>
</dbReference>
<dbReference type="OrthoDB" id="425611at2759"/>
<evidence type="ECO:0000313" key="11">
    <source>
        <dbReference type="Proteomes" id="UP000789595"/>
    </source>
</evidence>
<feature type="compositionally biased region" description="Basic and acidic residues" evidence="8">
    <location>
        <begin position="56"/>
        <end position="70"/>
    </location>
</feature>
<feature type="region of interest" description="Disordered" evidence="8">
    <location>
        <begin position="48"/>
        <end position="70"/>
    </location>
</feature>
<evidence type="ECO:0000256" key="5">
    <source>
        <dbReference type="ARBA" id="ARBA00022889"/>
    </source>
</evidence>
<evidence type="ECO:0008006" key="12">
    <source>
        <dbReference type="Google" id="ProtNLM"/>
    </source>
</evidence>
<evidence type="ECO:0000313" key="10">
    <source>
        <dbReference type="EMBL" id="CAH0376181.1"/>
    </source>
</evidence>
<dbReference type="PANTHER" id="PTHR12101:SF17">
    <property type="entry name" value="BLOOD VESSEL EPICARDIAL SUBSTANCE"/>
    <property type="match status" value="1"/>
</dbReference>
<dbReference type="GO" id="GO:0005923">
    <property type="term" value="C:bicellular tight junction"/>
    <property type="evidence" value="ECO:0007669"/>
    <property type="project" value="UniProtKB-SubCell"/>
</dbReference>
<dbReference type="InterPro" id="IPR018490">
    <property type="entry name" value="cNMP-bd_dom_sf"/>
</dbReference>
<evidence type="ECO:0000256" key="7">
    <source>
        <dbReference type="ARBA" id="ARBA00023180"/>
    </source>
</evidence>
<organism evidence="10 11">
    <name type="scientific">Pelagomonas calceolata</name>
    <dbReference type="NCBI Taxonomy" id="35677"/>
    <lineage>
        <taxon>Eukaryota</taxon>
        <taxon>Sar</taxon>
        <taxon>Stramenopiles</taxon>
        <taxon>Ochrophyta</taxon>
        <taxon>Pelagophyceae</taxon>
        <taxon>Pelagomonadales</taxon>
        <taxon>Pelagomonadaceae</taxon>
        <taxon>Pelagomonas</taxon>
    </lineage>
</organism>
<accession>A0A8J2X5J9</accession>
<dbReference type="AlphaFoldDB" id="A0A8J2X5J9"/>
<evidence type="ECO:0000256" key="6">
    <source>
        <dbReference type="ARBA" id="ARBA00022949"/>
    </source>
</evidence>
<comment type="subcellular location">
    <subcellularLocation>
        <location evidence="2">Cell junction</location>
        <location evidence="2">Tight junction</location>
    </subcellularLocation>
    <subcellularLocation>
        <location evidence="1">Lateral cell membrane</location>
    </subcellularLocation>
</comment>
<dbReference type="Gene3D" id="2.60.120.10">
    <property type="entry name" value="Jelly Rolls"/>
    <property type="match status" value="1"/>
</dbReference>
<keyword evidence="4" id="KW-0217">Developmental protein</keyword>
<dbReference type="InterPro" id="IPR006916">
    <property type="entry name" value="POPDC1-3"/>
</dbReference>
<keyword evidence="9" id="KW-0812">Transmembrane</keyword>
<feature type="transmembrane region" description="Helical" evidence="9">
    <location>
        <begin position="136"/>
        <end position="155"/>
    </location>
</feature>
<dbReference type="GO" id="GO:0016328">
    <property type="term" value="C:lateral plasma membrane"/>
    <property type="evidence" value="ECO:0007669"/>
    <property type="project" value="UniProtKB-SubCell"/>
</dbReference>
<protein>
    <recommendedName>
        <fullName evidence="12">Cyclic nucleotide-binding domain-containing protein</fullName>
    </recommendedName>
</protein>
<dbReference type="GO" id="GO:0030552">
    <property type="term" value="F:cAMP binding"/>
    <property type="evidence" value="ECO:0007669"/>
    <property type="project" value="TreeGrafter"/>
</dbReference>
<keyword evidence="9" id="KW-1133">Transmembrane helix</keyword>